<dbReference type="GO" id="GO:0005829">
    <property type="term" value="C:cytosol"/>
    <property type="evidence" value="ECO:0007669"/>
    <property type="project" value="TreeGrafter"/>
</dbReference>
<evidence type="ECO:0000256" key="4">
    <source>
        <dbReference type="ARBA" id="ARBA00023163"/>
    </source>
</evidence>
<organism evidence="6 7">
    <name type="scientific">Roseovarius mucosus DSM 17069</name>
    <dbReference type="NCBI Taxonomy" id="1288298"/>
    <lineage>
        <taxon>Bacteria</taxon>
        <taxon>Pseudomonadati</taxon>
        <taxon>Pseudomonadota</taxon>
        <taxon>Alphaproteobacteria</taxon>
        <taxon>Rhodobacterales</taxon>
        <taxon>Roseobacteraceae</taxon>
        <taxon>Roseovarius</taxon>
    </lineage>
</organism>
<dbReference type="Pfam" id="PF00126">
    <property type="entry name" value="HTH_1"/>
    <property type="match status" value="1"/>
</dbReference>
<dbReference type="InterPro" id="IPR000847">
    <property type="entry name" value="LysR_HTH_N"/>
</dbReference>
<dbReference type="AlphaFoldDB" id="A0A0A0HL24"/>
<dbReference type="Gene3D" id="1.10.10.10">
    <property type="entry name" value="Winged helix-like DNA-binding domain superfamily/Winged helix DNA-binding domain"/>
    <property type="match status" value="1"/>
</dbReference>
<dbReference type="RefSeq" id="WP_052115224.1">
    <property type="nucleotide sequence ID" value="NZ_KN293975.1"/>
</dbReference>
<dbReference type="HOGENOM" id="CLU_039613_6_1_5"/>
<proteinExistence type="inferred from homology"/>
<comment type="similarity">
    <text evidence="1">Belongs to the LysR transcriptional regulatory family.</text>
</comment>
<dbReference type="Pfam" id="PF03466">
    <property type="entry name" value="LysR_substrate"/>
    <property type="match status" value="1"/>
</dbReference>
<name>A0A0A0HL24_9RHOB</name>
<gene>
    <name evidence="6" type="ORF">rosmuc_03130</name>
</gene>
<dbReference type="SUPFAM" id="SSF53850">
    <property type="entry name" value="Periplasmic binding protein-like II"/>
    <property type="match status" value="1"/>
</dbReference>
<dbReference type="GO" id="GO:0003677">
    <property type="term" value="F:DNA binding"/>
    <property type="evidence" value="ECO:0007669"/>
    <property type="project" value="UniProtKB-KW"/>
</dbReference>
<keyword evidence="3" id="KW-0238">DNA-binding</keyword>
<dbReference type="CDD" id="cd08440">
    <property type="entry name" value="PBP2_LTTR_like_4"/>
    <property type="match status" value="1"/>
</dbReference>
<protein>
    <submittedName>
        <fullName evidence="6">Transcriptional regulator</fullName>
    </submittedName>
</protein>
<keyword evidence="2" id="KW-0805">Transcription regulation</keyword>
<comment type="caution">
    <text evidence="6">The sequence shown here is derived from an EMBL/GenBank/DDBJ whole genome shotgun (WGS) entry which is preliminary data.</text>
</comment>
<evidence type="ECO:0000256" key="1">
    <source>
        <dbReference type="ARBA" id="ARBA00009437"/>
    </source>
</evidence>
<dbReference type="EMBL" id="AONH01000016">
    <property type="protein sequence ID" value="KGM86833.1"/>
    <property type="molecule type" value="Genomic_DNA"/>
</dbReference>
<evidence type="ECO:0000259" key="5">
    <source>
        <dbReference type="PROSITE" id="PS50931"/>
    </source>
</evidence>
<evidence type="ECO:0000313" key="7">
    <source>
        <dbReference type="Proteomes" id="UP000030021"/>
    </source>
</evidence>
<evidence type="ECO:0000256" key="3">
    <source>
        <dbReference type="ARBA" id="ARBA00023125"/>
    </source>
</evidence>
<dbReference type="SUPFAM" id="SSF46785">
    <property type="entry name" value="Winged helix' DNA-binding domain"/>
    <property type="match status" value="1"/>
</dbReference>
<dbReference type="GO" id="GO:0003700">
    <property type="term" value="F:DNA-binding transcription factor activity"/>
    <property type="evidence" value="ECO:0007669"/>
    <property type="project" value="InterPro"/>
</dbReference>
<keyword evidence="4" id="KW-0804">Transcription</keyword>
<dbReference type="InterPro" id="IPR036388">
    <property type="entry name" value="WH-like_DNA-bd_sf"/>
</dbReference>
<evidence type="ECO:0000313" key="6">
    <source>
        <dbReference type="EMBL" id="KGM86833.1"/>
    </source>
</evidence>
<dbReference type="InterPro" id="IPR005119">
    <property type="entry name" value="LysR_subst-bd"/>
</dbReference>
<dbReference type="PANTHER" id="PTHR30419">
    <property type="entry name" value="HTH-TYPE TRANSCRIPTIONAL REGULATOR YBHD"/>
    <property type="match status" value="1"/>
</dbReference>
<dbReference type="STRING" id="215743.ROSMUCSMR3_03709"/>
<dbReference type="PATRIC" id="fig|1288298.3.peg.3138"/>
<dbReference type="PROSITE" id="PS50931">
    <property type="entry name" value="HTH_LYSR"/>
    <property type="match status" value="1"/>
</dbReference>
<feature type="domain" description="HTH lysR-type" evidence="5">
    <location>
        <begin position="2"/>
        <end position="58"/>
    </location>
</feature>
<accession>A0A0A0HL24</accession>
<dbReference type="Gene3D" id="3.40.190.290">
    <property type="match status" value="1"/>
</dbReference>
<evidence type="ECO:0000256" key="2">
    <source>
        <dbReference type="ARBA" id="ARBA00023015"/>
    </source>
</evidence>
<dbReference type="InterPro" id="IPR050950">
    <property type="entry name" value="HTH-type_LysR_regulators"/>
</dbReference>
<dbReference type="InterPro" id="IPR036390">
    <property type="entry name" value="WH_DNA-bd_sf"/>
</dbReference>
<reference evidence="6 7" key="1">
    <citation type="submission" date="2013-01" db="EMBL/GenBank/DDBJ databases">
        <authorList>
            <person name="Fiebig A."/>
            <person name="Goeker M."/>
            <person name="Klenk H.-P.P."/>
        </authorList>
    </citation>
    <scope>NUCLEOTIDE SEQUENCE [LARGE SCALE GENOMIC DNA]</scope>
    <source>
        <strain evidence="6 7">DSM 17069</strain>
    </source>
</reference>
<sequence length="301" mass="32477">MIRTEALRAFVTVTEHGNIRDAAEILCRTQSAVSMTLKQLEAELGGPLFESDRKSKLTDLGAFVLDVVGPLLREHDRALELITGYAQGYSGRLRIAAVPSVAALILPTVLKTFVQARPEAEIDLYDTDSASVREMLLRGETDLGLASPAGEADGLRAIPLFTDPLVFVCHAAHPLASEPRPLAWHQLTGERLILNETLSGLATPEFRTLAAQARLSVRNLTSLLAMVQADAGDTILPGLATRALPSGVVTRPLADPACQRRVSLLVRDGRTPSPIAAAFIDMLCDALPNMAQRFGLSERWT</sequence>
<dbReference type="eggNOG" id="COG0583">
    <property type="taxonomic scope" value="Bacteria"/>
</dbReference>
<dbReference type="Proteomes" id="UP000030021">
    <property type="component" value="Unassembled WGS sequence"/>
</dbReference>
<dbReference type="OrthoDB" id="3252676at2"/>